<dbReference type="Ensembl" id="ENSOTST00005121508.1">
    <property type="protein sequence ID" value="ENSOTSP00005119468.1"/>
    <property type="gene ID" value="ENSOTSG00005066755.1"/>
</dbReference>
<feature type="domain" description="C2H2-type" evidence="8">
    <location>
        <begin position="83"/>
        <end position="110"/>
    </location>
</feature>
<dbReference type="InterPro" id="IPR013087">
    <property type="entry name" value="Znf_C2H2_type"/>
</dbReference>
<dbReference type="GO" id="GO:0008270">
    <property type="term" value="F:zinc ion binding"/>
    <property type="evidence" value="ECO:0007669"/>
    <property type="project" value="UniProtKB-KW"/>
</dbReference>
<evidence type="ECO:0000256" key="4">
    <source>
        <dbReference type="ARBA" id="ARBA00022833"/>
    </source>
</evidence>
<dbReference type="InterPro" id="IPR036236">
    <property type="entry name" value="Znf_C2H2_sf"/>
</dbReference>
<name>A0AAZ3PTD7_ONCTS</name>
<dbReference type="Ensembl" id="ENSOTST00005190254.1">
    <property type="protein sequence ID" value="ENSOTSP00005119105.1"/>
    <property type="gene ID" value="ENSOTSG00005066755.1"/>
</dbReference>
<dbReference type="PROSITE" id="PS50157">
    <property type="entry name" value="ZINC_FINGER_C2H2_2"/>
    <property type="match status" value="2"/>
</dbReference>
<evidence type="ECO:0000256" key="7">
    <source>
        <dbReference type="SAM" id="MobiDB-lite"/>
    </source>
</evidence>
<dbReference type="GeneTree" id="ENSGT01130000278459"/>
<evidence type="ECO:0000313" key="9">
    <source>
        <dbReference type="Ensembl" id="ENSOTSP00005119468.1"/>
    </source>
</evidence>
<keyword evidence="1" id="KW-0479">Metal-binding</keyword>
<keyword evidence="10" id="KW-1185">Reference proteome</keyword>
<accession>A0AAZ3PTD7</accession>
<evidence type="ECO:0000259" key="8">
    <source>
        <dbReference type="PROSITE" id="PS50157"/>
    </source>
</evidence>
<keyword evidence="4" id="KW-0862">Zinc</keyword>
<keyword evidence="2" id="KW-0677">Repeat</keyword>
<dbReference type="PANTHER" id="PTHR24393:SF34">
    <property type="entry name" value="PR_SET DOMAIN 13"/>
    <property type="match status" value="1"/>
</dbReference>
<evidence type="ECO:0000313" key="10">
    <source>
        <dbReference type="Proteomes" id="UP000694402"/>
    </source>
</evidence>
<dbReference type="GO" id="GO:0001228">
    <property type="term" value="F:DNA-binding transcription activator activity, RNA polymerase II-specific"/>
    <property type="evidence" value="ECO:0007669"/>
    <property type="project" value="TreeGrafter"/>
</dbReference>
<keyword evidence="3 6" id="KW-0863">Zinc-finger</keyword>
<dbReference type="AlphaFoldDB" id="A0AAZ3PTD7"/>
<proteinExistence type="predicted"/>
<keyword evidence="5" id="KW-0539">Nucleus</keyword>
<dbReference type="GO" id="GO:0005634">
    <property type="term" value="C:nucleus"/>
    <property type="evidence" value="ECO:0007669"/>
    <property type="project" value="TreeGrafter"/>
</dbReference>
<sequence length="120" mass="13303">MAPATIQIFTGLCPTHSLLMLNQTSDNASASTPICYTNYSSSNASSRSGGKEKRFPCSFCEKAFSFTKQVEMYQRMHTGEKPFCCQLCRANSSHFSNRKRHQTVHTGEKSYSVKTGSPTS</sequence>
<feature type="region of interest" description="Disordered" evidence="7">
    <location>
        <begin position="95"/>
        <end position="120"/>
    </location>
</feature>
<dbReference type="Gene3D" id="3.30.160.60">
    <property type="entry name" value="Classic Zinc Finger"/>
    <property type="match status" value="2"/>
</dbReference>
<evidence type="ECO:0000256" key="1">
    <source>
        <dbReference type="ARBA" id="ARBA00022723"/>
    </source>
</evidence>
<reference evidence="9" key="2">
    <citation type="submission" date="2025-05" db="UniProtKB">
        <authorList>
            <consortium name="Ensembl"/>
        </authorList>
    </citation>
    <scope>IDENTIFICATION</scope>
</reference>
<dbReference type="SUPFAM" id="SSF57667">
    <property type="entry name" value="beta-beta-alpha zinc fingers"/>
    <property type="match status" value="1"/>
</dbReference>
<evidence type="ECO:0000256" key="3">
    <source>
        <dbReference type="ARBA" id="ARBA00022771"/>
    </source>
</evidence>
<dbReference type="Proteomes" id="UP000694402">
    <property type="component" value="Unassembled WGS sequence"/>
</dbReference>
<feature type="domain" description="C2H2-type" evidence="8">
    <location>
        <begin position="55"/>
        <end position="82"/>
    </location>
</feature>
<organism evidence="9 10">
    <name type="scientific">Oncorhynchus tshawytscha</name>
    <name type="common">Chinook salmon</name>
    <name type="synonym">Salmo tshawytscha</name>
    <dbReference type="NCBI Taxonomy" id="74940"/>
    <lineage>
        <taxon>Eukaryota</taxon>
        <taxon>Metazoa</taxon>
        <taxon>Chordata</taxon>
        <taxon>Craniata</taxon>
        <taxon>Vertebrata</taxon>
        <taxon>Euteleostomi</taxon>
        <taxon>Actinopterygii</taxon>
        <taxon>Neopterygii</taxon>
        <taxon>Teleostei</taxon>
        <taxon>Protacanthopterygii</taxon>
        <taxon>Salmoniformes</taxon>
        <taxon>Salmonidae</taxon>
        <taxon>Salmoninae</taxon>
        <taxon>Oncorhynchus</taxon>
    </lineage>
</organism>
<dbReference type="GO" id="GO:0000978">
    <property type="term" value="F:RNA polymerase II cis-regulatory region sequence-specific DNA binding"/>
    <property type="evidence" value="ECO:0007669"/>
    <property type="project" value="TreeGrafter"/>
</dbReference>
<dbReference type="PANTHER" id="PTHR24393">
    <property type="entry name" value="ZINC FINGER PROTEIN"/>
    <property type="match status" value="1"/>
</dbReference>
<evidence type="ECO:0000256" key="6">
    <source>
        <dbReference type="PROSITE-ProRule" id="PRU00042"/>
    </source>
</evidence>
<reference evidence="10" key="1">
    <citation type="journal article" date="2018" name="PLoS ONE">
        <title>Chinook salmon (Oncorhynchus tshawytscha) genome and transcriptome.</title>
        <authorList>
            <person name="Christensen K.A."/>
            <person name="Leong J.S."/>
            <person name="Sakhrani D."/>
            <person name="Biagi C.A."/>
            <person name="Minkley D.R."/>
            <person name="Withler R.E."/>
            <person name="Rondeau E.B."/>
            <person name="Koop B.F."/>
            <person name="Devlin R.H."/>
        </authorList>
    </citation>
    <scope>NUCLEOTIDE SEQUENCE [LARGE SCALE GENOMIC DNA]</scope>
</reference>
<protein>
    <recommendedName>
        <fullName evidence="8">C2H2-type domain-containing protein</fullName>
    </recommendedName>
</protein>
<evidence type="ECO:0000256" key="2">
    <source>
        <dbReference type="ARBA" id="ARBA00022737"/>
    </source>
</evidence>
<evidence type="ECO:0000256" key="5">
    <source>
        <dbReference type="ARBA" id="ARBA00023242"/>
    </source>
</evidence>